<dbReference type="EMBL" id="JABFOF010000007">
    <property type="protein sequence ID" value="KAG2389815.1"/>
    <property type="molecule type" value="Genomic_DNA"/>
</dbReference>
<proteinExistence type="predicted"/>
<sequence length="72" mass="8259">MVCLRGNSQMKMQGLGELQDPNSYLFEGWGEEVRPGEDVTEVRGQSRGQRHIGDRRRDLSSPTEGRKKKKKK</sequence>
<dbReference type="AlphaFoldDB" id="A0A8T0K223"/>
<reference evidence="2 3" key="1">
    <citation type="submission" date="2020-05" db="EMBL/GenBank/DDBJ databases">
        <title>Vigna angularis (adzuki bean) Var. LongXiaoDou No. 4 denovo assembly.</title>
        <authorList>
            <person name="Xiang H."/>
        </authorList>
    </citation>
    <scope>NUCLEOTIDE SEQUENCE [LARGE SCALE GENOMIC DNA]</scope>
    <source>
        <tissue evidence="2">Leaf</tissue>
    </source>
</reference>
<name>A0A8T0K223_PHAAN</name>
<protein>
    <submittedName>
        <fullName evidence="2">Uncharacterized protein</fullName>
    </submittedName>
</protein>
<organism evidence="2 3">
    <name type="scientific">Phaseolus angularis</name>
    <name type="common">Azuki bean</name>
    <name type="synonym">Vigna angularis</name>
    <dbReference type="NCBI Taxonomy" id="3914"/>
    <lineage>
        <taxon>Eukaryota</taxon>
        <taxon>Viridiplantae</taxon>
        <taxon>Streptophyta</taxon>
        <taxon>Embryophyta</taxon>
        <taxon>Tracheophyta</taxon>
        <taxon>Spermatophyta</taxon>
        <taxon>Magnoliopsida</taxon>
        <taxon>eudicotyledons</taxon>
        <taxon>Gunneridae</taxon>
        <taxon>Pentapetalae</taxon>
        <taxon>rosids</taxon>
        <taxon>fabids</taxon>
        <taxon>Fabales</taxon>
        <taxon>Fabaceae</taxon>
        <taxon>Papilionoideae</taxon>
        <taxon>50 kb inversion clade</taxon>
        <taxon>NPAAA clade</taxon>
        <taxon>indigoferoid/millettioid clade</taxon>
        <taxon>Phaseoleae</taxon>
        <taxon>Vigna</taxon>
    </lineage>
</organism>
<gene>
    <name evidence="2" type="ORF">HKW66_Vig0178880</name>
</gene>
<evidence type="ECO:0000256" key="1">
    <source>
        <dbReference type="SAM" id="MobiDB-lite"/>
    </source>
</evidence>
<comment type="caution">
    <text evidence="2">The sequence shown here is derived from an EMBL/GenBank/DDBJ whole genome shotgun (WGS) entry which is preliminary data.</text>
</comment>
<accession>A0A8T0K223</accession>
<dbReference type="Proteomes" id="UP000743370">
    <property type="component" value="Unassembled WGS sequence"/>
</dbReference>
<evidence type="ECO:0000313" key="3">
    <source>
        <dbReference type="Proteomes" id="UP000743370"/>
    </source>
</evidence>
<feature type="region of interest" description="Disordered" evidence="1">
    <location>
        <begin position="36"/>
        <end position="72"/>
    </location>
</feature>
<evidence type="ECO:0000313" key="2">
    <source>
        <dbReference type="EMBL" id="KAG2389815.1"/>
    </source>
</evidence>